<keyword evidence="1" id="KW-1133">Transmembrane helix</keyword>
<keyword evidence="1" id="KW-0472">Membrane</keyword>
<keyword evidence="1" id="KW-0812">Transmembrane</keyword>
<evidence type="ECO:0000256" key="1">
    <source>
        <dbReference type="SAM" id="Phobius"/>
    </source>
</evidence>
<evidence type="ECO:0000313" key="3">
    <source>
        <dbReference type="Proteomes" id="UP000283680"/>
    </source>
</evidence>
<dbReference type="AlphaFoldDB" id="A0A412BJU8"/>
<comment type="caution">
    <text evidence="2">The sequence shown here is derived from an EMBL/GenBank/DDBJ whole genome shotgun (WGS) entry which is preliminary data.</text>
</comment>
<protein>
    <submittedName>
        <fullName evidence="2">DUF3352 domain-containing protein</fullName>
    </submittedName>
</protein>
<organism evidence="2 3">
    <name type="scientific">Bacteroides uniformis</name>
    <dbReference type="NCBI Taxonomy" id="820"/>
    <lineage>
        <taxon>Bacteria</taxon>
        <taxon>Pseudomonadati</taxon>
        <taxon>Bacteroidota</taxon>
        <taxon>Bacteroidia</taxon>
        <taxon>Bacteroidales</taxon>
        <taxon>Bacteroidaceae</taxon>
        <taxon>Bacteroides</taxon>
    </lineage>
</organism>
<dbReference type="Proteomes" id="UP000283680">
    <property type="component" value="Unassembled WGS sequence"/>
</dbReference>
<dbReference type="EMBL" id="QRTH01000001">
    <property type="protein sequence ID" value="RGQ55071.1"/>
    <property type="molecule type" value="Genomic_DNA"/>
</dbReference>
<proteinExistence type="predicted"/>
<name>A0A412BJU8_BACUN</name>
<dbReference type="RefSeq" id="WP_117965309.1">
    <property type="nucleotide sequence ID" value="NZ_JAHOJB010000003.1"/>
</dbReference>
<reference evidence="2 3" key="1">
    <citation type="submission" date="2018-08" db="EMBL/GenBank/DDBJ databases">
        <title>A genome reference for cultivated species of the human gut microbiota.</title>
        <authorList>
            <person name="Zou Y."/>
            <person name="Xue W."/>
            <person name="Luo G."/>
        </authorList>
    </citation>
    <scope>NUCLEOTIDE SEQUENCE [LARGE SCALE GENOMIC DNA]</scope>
    <source>
        <strain evidence="2 3">AF28-11</strain>
    </source>
</reference>
<gene>
    <name evidence="2" type="ORF">DWY92_03865</name>
</gene>
<feature type="transmembrane region" description="Helical" evidence="1">
    <location>
        <begin position="6"/>
        <end position="28"/>
    </location>
</feature>
<evidence type="ECO:0000313" key="2">
    <source>
        <dbReference type="EMBL" id="RGQ55071.1"/>
    </source>
</evidence>
<accession>A0A412BJU8</accession>
<sequence length="546" mass="62210">MKLRLLIQIAVVVSIVLLCTGFGVYSFLRLNSVENRQDFNLYTLVPQDATAILETDRMADLVEDINELNCSKDNHFLYVSELFVYLKKYLYTLVEDTPHGLSKQMNKMLISFHEPDTPMNQVLYCSLGSGDYELVESFVEKYCSSSFPSKYFDYKGEEIRIYPMADGRFLAAYFTPDFLVVSFQKRLIEHVIDARRSKKSLMNLPSFRTMHAGKHNNVAATVYVRMKGVGMGKTTDGIRSQTQLGSWAEFDMKFNEDAIYCSGVSHGSDSTQTFINALRVQQPVEDGFSGSLLPSSTFFYDRWAMSDRDAWFGFTASQEYAKATYSDYIKQRDEEWIAYLNEHAGENVMSCLFQSKDTLDKLPCAVMCIPLKDELAAERCLQSLLYSTPKEEDAPLMPKVVSNNSLYPKARRFSKYVLPRNTLLTQLTGITESALYTFACFYRGSLLLAPDALSLSAYIEAVESGDVLDGTPVYEEGIGSLSPIYNFVMMVDMEMMLSQPETYVRLIPNFFFRQSNFFRHFMLAVQFTCTEGVVYPNIVLLYKGDD</sequence>